<organism evidence="2 3">
    <name type="scientific">Streptomyces synnematoformans</name>
    <dbReference type="NCBI Taxonomy" id="415721"/>
    <lineage>
        <taxon>Bacteria</taxon>
        <taxon>Bacillati</taxon>
        <taxon>Actinomycetota</taxon>
        <taxon>Actinomycetes</taxon>
        <taxon>Kitasatosporales</taxon>
        <taxon>Streptomycetaceae</taxon>
        <taxon>Streptomyces</taxon>
    </lineage>
</organism>
<comment type="caution">
    <text evidence="2">The sequence shown here is derived from an EMBL/GenBank/DDBJ whole genome shotgun (WGS) entry which is preliminary data.</text>
</comment>
<evidence type="ECO:0000313" key="2">
    <source>
        <dbReference type="EMBL" id="GAA2109964.1"/>
    </source>
</evidence>
<evidence type="ECO:0000313" key="3">
    <source>
        <dbReference type="Proteomes" id="UP001500443"/>
    </source>
</evidence>
<name>A0ABN2XFK4_9ACTN</name>
<feature type="compositionally biased region" description="Basic and acidic residues" evidence="1">
    <location>
        <begin position="87"/>
        <end position="114"/>
    </location>
</feature>
<sequence length="114" mass="11518">MAGPTICGRDGAVFVTGRRTGGIGGDDFVTSRSRRCGIEAALDPGAATVAAEPVVRPGDRGCRTVGAQGLGKGSSAVRTNCSGGTLKKADATSKKRAGDWCDGRSERPPRAAGR</sequence>
<keyword evidence="3" id="KW-1185">Reference proteome</keyword>
<accession>A0ABN2XFK4</accession>
<evidence type="ECO:0000256" key="1">
    <source>
        <dbReference type="SAM" id="MobiDB-lite"/>
    </source>
</evidence>
<dbReference type="Proteomes" id="UP001500443">
    <property type="component" value="Unassembled WGS sequence"/>
</dbReference>
<gene>
    <name evidence="2" type="ORF">GCM10009802_06620</name>
</gene>
<reference evidence="2 3" key="1">
    <citation type="journal article" date="2019" name="Int. J. Syst. Evol. Microbiol.">
        <title>The Global Catalogue of Microorganisms (GCM) 10K type strain sequencing project: providing services to taxonomists for standard genome sequencing and annotation.</title>
        <authorList>
            <consortium name="The Broad Institute Genomics Platform"/>
            <consortium name="The Broad Institute Genome Sequencing Center for Infectious Disease"/>
            <person name="Wu L."/>
            <person name="Ma J."/>
        </authorList>
    </citation>
    <scope>NUCLEOTIDE SEQUENCE [LARGE SCALE GENOMIC DNA]</scope>
    <source>
        <strain evidence="2 3">JCM 15481</strain>
    </source>
</reference>
<protein>
    <submittedName>
        <fullName evidence="2">Uncharacterized protein</fullName>
    </submittedName>
</protein>
<dbReference type="EMBL" id="BAAAPF010000007">
    <property type="protein sequence ID" value="GAA2109964.1"/>
    <property type="molecule type" value="Genomic_DNA"/>
</dbReference>
<proteinExistence type="predicted"/>
<feature type="region of interest" description="Disordered" evidence="1">
    <location>
        <begin position="66"/>
        <end position="114"/>
    </location>
</feature>